<accession>E1RDR0</accession>
<dbReference type="HOGENOM" id="CLU_069302_0_0_2"/>
<evidence type="ECO:0000259" key="1">
    <source>
        <dbReference type="SMART" id="SM00966"/>
    </source>
</evidence>
<dbReference type="PANTHER" id="PTHR42930">
    <property type="entry name" value="PHOSPHATE-SPECIFIC TRANSPORT SYSTEM ACCESSORY PROTEIN PHOU"/>
    <property type="match status" value="1"/>
</dbReference>
<dbReference type="InterPro" id="IPR007159">
    <property type="entry name" value="SpoVT-AbrB_dom"/>
</dbReference>
<dbReference type="InterPro" id="IPR038078">
    <property type="entry name" value="PhoU-like_sf"/>
</dbReference>
<protein>
    <submittedName>
        <fullName evidence="2">Phosphate uptake regulator, PhoU</fullName>
    </submittedName>
</protein>
<dbReference type="InterPro" id="IPR028366">
    <property type="entry name" value="PhoU"/>
</dbReference>
<keyword evidence="3" id="KW-1185">Reference proteome</keyword>
<dbReference type="SUPFAM" id="SSF109755">
    <property type="entry name" value="PhoU-like"/>
    <property type="match status" value="1"/>
</dbReference>
<dbReference type="PANTHER" id="PTHR42930:SF2">
    <property type="entry name" value="PHOU DOMAIN-CONTAINING PROTEIN"/>
    <property type="match status" value="1"/>
</dbReference>
<dbReference type="SMART" id="SM00966">
    <property type="entry name" value="SpoVT_AbrB"/>
    <property type="match status" value="1"/>
</dbReference>
<dbReference type="AlphaFoldDB" id="E1RDR0"/>
<dbReference type="STRING" id="679926.Mpet_1253"/>
<reference evidence="2 3" key="1">
    <citation type="journal article" date="2010" name="Stand. Genomic Sci.">
        <title>Complete genome sequence of Methanoplanus petrolearius type strain (SEBR 4847).</title>
        <authorList>
            <person name="Brambilla E."/>
            <person name="Djao O.D."/>
            <person name="Daligault H."/>
            <person name="Lapidus A."/>
            <person name="Lucas S."/>
            <person name="Hammon N."/>
            <person name="Nolan M."/>
            <person name="Tice H."/>
            <person name="Cheng J.F."/>
            <person name="Han C."/>
            <person name="Tapia R."/>
            <person name="Goodwin L."/>
            <person name="Pitluck S."/>
            <person name="Liolios K."/>
            <person name="Ivanova N."/>
            <person name="Mavromatis K."/>
            <person name="Mikhailova N."/>
            <person name="Pati A."/>
            <person name="Chen A."/>
            <person name="Palaniappan K."/>
            <person name="Land M."/>
            <person name="Hauser L."/>
            <person name="Chang Y.J."/>
            <person name="Jeffries C.D."/>
            <person name="Rohde M."/>
            <person name="Spring S."/>
            <person name="Sikorski J."/>
            <person name="Goker M."/>
            <person name="Woyke T."/>
            <person name="Bristow J."/>
            <person name="Eisen J.A."/>
            <person name="Markowitz V."/>
            <person name="Hugenholtz P."/>
            <person name="Kyrpides N.C."/>
            <person name="Klenk H.P."/>
        </authorList>
    </citation>
    <scope>NUCLEOTIDE SEQUENCE [LARGE SCALE GENOMIC DNA]</scope>
    <source>
        <strain evidence="3">DSM 11571 / OCM 486 / SEBR 4847</strain>
    </source>
</reference>
<name>E1RDR0_METP4</name>
<evidence type="ECO:0000313" key="2">
    <source>
        <dbReference type="EMBL" id="ADN36013.1"/>
    </source>
</evidence>
<dbReference type="Pfam" id="PF01895">
    <property type="entry name" value="PhoU"/>
    <property type="match status" value="1"/>
</dbReference>
<dbReference type="EMBL" id="CP002117">
    <property type="protein sequence ID" value="ADN36013.1"/>
    <property type="molecule type" value="Genomic_DNA"/>
</dbReference>
<dbReference type="GO" id="GO:0045936">
    <property type="term" value="P:negative regulation of phosphate metabolic process"/>
    <property type="evidence" value="ECO:0007669"/>
    <property type="project" value="InterPro"/>
</dbReference>
<dbReference type="Proteomes" id="UP000006565">
    <property type="component" value="Chromosome"/>
</dbReference>
<dbReference type="GO" id="GO:0003677">
    <property type="term" value="F:DNA binding"/>
    <property type="evidence" value="ECO:0007669"/>
    <property type="project" value="InterPro"/>
</dbReference>
<evidence type="ECO:0000313" key="3">
    <source>
        <dbReference type="Proteomes" id="UP000006565"/>
    </source>
</evidence>
<dbReference type="Pfam" id="PF04014">
    <property type="entry name" value="MazE_antitoxin"/>
    <property type="match status" value="1"/>
</dbReference>
<dbReference type="Gene3D" id="1.20.58.220">
    <property type="entry name" value="Phosphate transport system protein phou homolog 2, domain 2"/>
    <property type="match status" value="1"/>
</dbReference>
<proteinExistence type="predicted"/>
<sequence length="349" mass="40103">MSRTRRVLGPGDDDMEIRKVQITGGSSFIVSLPKDWVRDSHIKKNDAVGLIVQPDGSLTITPRITGQAAERVKNIDLKNIEDPEHLYRLLIGAYVTGFNTIRMTSPTRIPAFAHKAVRMFIQASIGQEVSEQTDRLIVIKDLLNPGEMPFDNVISRMQVIIQEMLRDSVFALRSRDRELAEDVISRDRDVNRLYWLISRQYNLLLRNVSLSREMGTNVEMALHYLQIARVMERAGDQVVKIAENVLTLMFISMERKMLDIIQSLSVEAMDIFETSVRSFFNKDPKMTNDTLERVKKFSERCNQASHELFDVERPGIVHVGYIVENLKRVGEYSGVICETSINYYVMMRE</sequence>
<dbReference type="KEGG" id="mpi:Mpet_1253"/>
<dbReference type="eggNOG" id="arCOG00318">
    <property type="taxonomic scope" value="Archaea"/>
</dbReference>
<dbReference type="InterPro" id="IPR026022">
    <property type="entry name" value="PhoU_dom"/>
</dbReference>
<dbReference type="GO" id="GO:0030643">
    <property type="term" value="P:intracellular phosphate ion homeostasis"/>
    <property type="evidence" value="ECO:0007669"/>
    <property type="project" value="InterPro"/>
</dbReference>
<organism evidence="2 3">
    <name type="scientific">Methanolacinia petrolearia (strain DSM 11571 / OCM 486 / SEBR 4847)</name>
    <name type="common">Methanoplanus petrolearius</name>
    <dbReference type="NCBI Taxonomy" id="679926"/>
    <lineage>
        <taxon>Archaea</taxon>
        <taxon>Methanobacteriati</taxon>
        <taxon>Methanobacteriota</taxon>
        <taxon>Stenosarchaea group</taxon>
        <taxon>Methanomicrobia</taxon>
        <taxon>Methanomicrobiales</taxon>
        <taxon>Methanomicrobiaceae</taxon>
        <taxon>Methanolacinia</taxon>
    </lineage>
</organism>
<feature type="domain" description="SpoVT-AbrB" evidence="1">
    <location>
        <begin position="22"/>
        <end position="68"/>
    </location>
</feature>
<gene>
    <name evidence="2" type="ordered locus">Mpet_1253</name>
</gene>